<organism evidence="2 3">
    <name type="scientific">Amycolatopsis azurea DSM 43854</name>
    <dbReference type="NCBI Taxonomy" id="1238180"/>
    <lineage>
        <taxon>Bacteria</taxon>
        <taxon>Bacillati</taxon>
        <taxon>Actinomycetota</taxon>
        <taxon>Actinomycetes</taxon>
        <taxon>Pseudonocardiales</taxon>
        <taxon>Pseudonocardiaceae</taxon>
        <taxon>Amycolatopsis</taxon>
    </lineage>
</organism>
<reference evidence="2 3" key="1">
    <citation type="submission" date="2017-02" db="EMBL/GenBank/DDBJ databases">
        <title>Amycolatopsis azurea DSM 43854 draft genome.</title>
        <authorList>
            <person name="Mayilraj S."/>
        </authorList>
    </citation>
    <scope>NUCLEOTIDE SEQUENCE [LARGE SCALE GENOMIC DNA]</scope>
    <source>
        <strain evidence="2 3">DSM 43854</strain>
    </source>
</reference>
<accession>A0ABX3JGB2</accession>
<evidence type="ECO:0008006" key="4">
    <source>
        <dbReference type="Google" id="ProtNLM"/>
    </source>
</evidence>
<evidence type="ECO:0000313" key="2">
    <source>
        <dbReference type="EMBL" id="OOC06778.1"/>
    </source>
</evidence>
<protein>
    <recommendedName>
        <fullName evidence="4">Secreted protein</fullName>
    </recommendedName>
</protein>
<name>A0ABX3JGB2_9PSEU</name>
<dbReference type="EMBL" id="MUXN01000006">
    <property type="protein sequence ID" value="OOC06778.1"/>
    <property type="molecule type" value="Genomic_DNA"/>
</dbReference>
<evidence type="ECO:0000256" key="1">
    <source>
        <dbReference type="SAM" id="MobiDB-lite"/>
    </source>
</evidence>
<comment type="caution">
    <text evidence="2">The sequence shown here is derived from an EMBL/GenBank/DDBJ whole genome shotgun (WGS) entry which is preliminary data.</text>
</comment>
<keyword evidence="3" id="KW-1185">Reference proteome</keyword>
<evidence type="ECO:0000313" key="3">
    <source>
        <dbReference type="Proteomes" id="UP000188551"/>
    </source>
</evidence>
<feature type="region of interest" description="Disordered" evidence="1">
    <location>
        <begin position="1"/>
        <end position="34"/>
    </location>
</feature>
<sequence length="73" mass="7867">MLMLWSPSLSCLRPGDGAGSPFSTSSPRSDDETRGIGGLGCCESHFRNLQRCGSGFRNLPGLRRPRDSRNTGP</sequence>
<gene>
    <name evidence="2" type="ORF">B0293_09875</name>
</gene>
<dbReference type="Proteomes" id="UP000188551">
    <property type="component" value="Unassembled WGS sequence"/>
</dbReference>
<proteinExistence type="predicted"/>